<dbReference type="RefSeq" id="WP_192744794.1">
    <property type="nucleotide sequence ID" value="NZ_JADBEJ010000005.1"/>
</dbReference>
<dbReference type="PROSITE" id="PS50943">
    <property type="entry name" value="HTH_CROC1"/>
    <property type="match status" value="1"/>
</dbReference>
<reference evidence="3 4" key="1">
    <citation type="submission" date="2020-10" db="EMBL/GenBank/DDBJ databases">
        <title>Sequencing the genomes of 1000 actinobacteria strains.</title>
        <authorList>
            <person name="Klenk H.-P."/>
        </authorList>
    </citation>
    <scope>NUCLEOTIDE SEQUENCE [LARGE SCALE GENOMIC DNA]</scope>
    <source>
        <strain evidence="3 4">DSM 46661</strain>
    </source>
</reference>
<dbReference type="InterPro" id="IPR052345">
    <property type="entry name" value="Rad_response_metalloprotease"/>
</dbReference>
<dbReference type="InterPro" id="IPR010359">
    <property type="entry name" value="IrrE_HExxH"/>
</dbReference>
<name>A0ABR9LAH4_9PSEU</name>
<proteinExistence type="inferred from homology"/>
<dbReference type="EMBL" id="JADBEJ010000005">
    <property type="protein sequence ID" value="MBE1577656.1"/>
    <property type="molecule type" value="Genomic_DNA"/>
</dbReference>
<comment type="similarity">
    <text evidence="1">Belongs to the short-chain fatty acyl-CoA assimilation regulator (ScfR) family.</text>
</comment>
<dbReference type="CDD" id="cd00093">
    <property type="entry name" value="HTH_XRE"/>
    <property type="match status" value="1"/>
</dbReference>
<dbReference type="PANTHER" id="PTHR43236:SF1">
    <property type="entry name" value="BLL7220 PROTEIN"/>
    <property type="match status" value="1"/>
</dbReference>
<dbReference type="PANTHER" id="PTHR43236">
    <property type="entry name" value="ANTITOXIN HIGA1"/>
    <property type="match status" value="1"/>
</dbReference>
<gene>
    <name evidence="3" type="ORF">H4W30_004716</name>
</gene>
<accession>A0ABR9LAH4</accession>
<dbReference type="Proteomes" id="UP000656548">
    <property type="component" value="Unassembled WGS sequence"/>
</dbReference>
<dbReference type="Gene3D" id="1.10.10.2910">
    <property type="match status" value="1"/>
</dbReference>
<organism evidence="3 4">
    <name type="scientific">Amycolatopsis roodepoortensis</name>
    <dbReference type="NCBI Taxonomy" id="700274"/>
    <lineage>
        <taxon>Bacteria</taxon>
        <taxon>Bacillati</taxon>
        <taxon>Actinomycetota</taxon>
        <taxon>Actinomycetes</taxon>
        <taxon>Pseudonocardiales</taxon>
        <taxon>Pseudonocardiaceae</taxon>
        <taxon>Amycolatopsis</taxon>
    </lineage>
</organism>
<dbReference type="InterPro" id="IPR001387">
    <property type="entry name" value="Cro/C1-type_HTH"/>
</dbReference>
<dbReference type="InterPro" id="IPR010982">
    <property type="entry name" value="Lambda_DNA-bd_dom_sf"/>
</dbReference>
<dbReference type="Gene3D" id="1.10.260.40">
    <property type="entry name" value="lambda repressor-like DNA-binding domains"/>
    <property type="match status" value="1"/>
</dbReference>
<evidence type="ECO:0000256" key="1">
    <source>
        <dbReference type="ARBA" id="ARBA00007227"/>
    </source>
</evidence>
<evidence type="ECO:0000259" key="2">
    <source>
        <dbReference type="PROSITE" id="PS50943"/>
    </source>
</evidence>
<evidence type="ECO:0000313" key="4">
    <source>
        <dbReference type="Proteomes" id="UP000656548"/>
    </source>
</evidence>
<protein>
    <submittedName>
        <fullName evidence="3">Zn-dependent peptidase ImmA (M78 family)/transcriptional regulator with XRE-family HTH domain</fullName>
    </submittedName>
</protein>
<dbReference type="Pfam" id="PF06114">
    <property type="entry name" value="Peptidase_M78"/>
    <property type="match status" value="1"/>
</dbReference>
<sequence length="368" mass="40021">MDQSAGNPVMLTLARDSRGLTQSEVARQMSDRRGGGPKITQGYVSKAEAGAVSVIGERLELFAAVLGYPSELLTMSGGVYGLGTACVHHRKRQSLSAAAGRRIHAYLNLARIQTRLLLTGSDMQPENAFFRFPVSAVDTARDAAAEVRQRWSVPPGPVASMVALLEQAGGIVVQRRTSSTAWDAVSQWPDDEAPIFLLNAATPTDRQRFTLAHELGHIVCHPVPGPEQEREADEFAAEFLMPAAQITTELGNDLDIGKLGVLKQRWRVSMAALVRRARDLGLITDWRYRSLNVELSSLGYRTDEPGNLEPEQPQLPLRAAQEWITRQQDGVDDLAARTLLTTAEFVEIFGLAGATGSEPAATERGTRG</sequence>
<comment type="caution">
    <text evidence="3">The sequence shown here is derived from an EMBL/GenBank/DDBJ whole genome shotgun (WGS) entry which is preliminary data.</text>
</comment>
<feature type="domain" description="HTH cro/C1-type" evidence="2">
    <location>
        <begin position="11"/>
        <end position="73"/>
    </location>
</feature>
<evidence type="ECO:0000313" key="3">
    <source>
        <dbReference type="EMBL" id="MBE1577656.1"/>
    </source>
</evidence>
<keyword evidence="4" id="KW-1185">Reference proteome</keyword>